<dbReference type="EMBL" id="JAXOVC010000009">
    <property type="protein sequence ID" value="KAK4497004.1"/>
    <property type="molecule type" value="Genomic_DNA"/>
</dbReference>
<organism evidence="2 3">
    <name type="scientific">Zasmidium cellare</name>
    <name type="common">Wine cellar mold</name>
    <name type="synonym">Racodium cellare</name>
    <dbReference type="NCBI Taxonomy" id="395010"/>
    <lineage>
        <taxon>Eukaryota</taxon>
        <taxon>Fungi</taxon>
        <taxon>Dikarya</taxon>
        <taxon>Ascomycota</taxon>
        <taxon>Pezizomycotina</taxon>
        <taxon>Dothideomycetes</taxon>
        <taxon>Dothideomycetidae</taxon>
        <taxon>Mycosphaerellales</taxon>
        <taxon>Mycosphaerellaceae</taxon>
        <taxon>Zasmidium</taxon>
    </lineage>
</organism>
<protein>
    <submittedName>
        <fullName evidence="2">Uncharacterized protein</fullName>
    </submittedName>
</protein>
<proteinExistence type="predicted"/>
<sequence>MDGLPAASPASSKPLSHIDVLPDSSSSSTLRGVPQNGNNFEEVPVQDGQTPNLTVERDDTQSKRPSIDNSPPKLPYASDKHLTVALASNQLEKLPTDVAQPSSLFLELQDQLGPEQRSWTPHLVRLFYAIGGPESFLQLRDACRFIRNTPFKARPVSIGNSELANTIQALDLLEDTDCVASILRRYHLSRLVSYRNTRFEHHQAKIPEVKVTKFKHGHVRVKHAKPNEGQKTAASGALQDLLAEAYPQLHGDDGKPLSKSSGPHQRAYKSLKRRLGNGRNWLALSEAFSPGILSLVPTGGDFTIHNHQIEMIPAAVFQTFLDVLSSQRGGFLRMASTMLSKGIFETLMGKELERLWYPLENFTEESCESEGFDSFAFVTGCTTKAGANPRKSNPRFLGGDGTVDG</sequence>
<accession>A0ABR0E6F8</accession>
<feature type="compositionally biased region" description="Polar residues" evidence="1">
    <location>
        <begin position="23"/>
        <end position="39"/>
    </location>
</feature>
<name>A0ABR0E6F8_ZASCE</name>
<feature type="region of interest" description="Disordered" evidence="1">
    <location>
        <begin position="1"/>
        <end position="76"/>
    </location>
</feature>
<feature type="compositionally biased region" description="Low complexity" evidence="1">
    <location>
        <begin position="1"/>
        <end position="14"/>
    </location>
</feature>
<evidence type="ECO:0000313" key="2">
    <source>
        <dbReference type="EMBL" id="KAK4497004.1"/>
    </source>
</evidence>
<feature type="compositionally biased region" description="Basic and acidic residues" evidence="1">
    <location>
        <begin position="55"/>
        <end position="66"/>
    </location>
</feature>
<keyword evidence="3" id="KW-1185">Reference proteome</keyword>
<reference evidence="2 3" key="1">
    <citation type="journal article" date="2023" name="G3 (Bethesda)">
        <title>A chromosome-level genome assembly of Zasmidium syzygii isolated from banana leaves.</title>
        <authorList>
            <person name="van Westerhoven A.C."/>
            <person name="Mehrabi R."/>
            <person name="Talebi R."/>
            <person name="Steentjes M.B.F."/>
            <person name="Corcolon B."/>
            <person name="Chong P.A."/>
            <person name="Kema G.H.J."/>
            <person name="Seidl M.F."/>
        </authorList>
    </citation>
    <scope>NUCLEOTIDE SEQUENCE [LARGE SCALE GENOMIC DNA]</scope>
    <source>
        <strain evidence="2 3">P124</strain>
    </source>
</reference>
<evidence type="ECO:0000256" key="1">
    <source>
        <dbReference type="SAM" id="MobiDB-lite"/>
    </source>
</evidence>
<comment type="caution">
    <text evidence="2">The sequence shown here is derived from an EMBL/GenBank/DDBJ whole genome shotgun (WGS) entry which is preliminary data.</text>
</comment>
<gene>
    <name evidence="2" type="ORF">PRZ48_011453</name>
</gene>
<evidence type="ECO:0000313" key="3">
    <source>
        <dbReference type="Proteomes" id="UP001305779"/>
    </source>
</evidence>
<dbReference type="Proteomes" id="UP001305779">
    <property type="component" value="Unassembled WGS sequence"/>
</dbReference>